<dbReference type="EC" id="6.1.1.19" evidence="11"/>
<dbReference type="OrthoDB" id="9803211at2"/>
<comment type="subcellular location">
    <subcellularLocation>
        <location evidence="1 11">Cytoplasm</location>
    </subcellularLocation>
</comment>
<keyword evidence="5 11" id="KW-0436">Ligase</keyword>
<dbReference type="Proteomes" id="UP000008139">
    <property type="component" value="Chromosome"/>
</dbReference>
<dbReference type="RefSeq" id="WP_013681974.1">
    <property type="nucleotide sequence ID" value="NC_015318.1"/>
</dbReference>
<dbReference type="SUPFAM" id="SSF47323">
    <property type="entry name" value="Anticodon-binding domain of a subclass of class I aminoacyl-tRNA synthetases"/>
    <property type="match status" value="1"/>
</dbReference>
<name>F2LW01_HIPMA</name>
<evidence type="ECO:0000259" key="13">
    <source>
        <dbReference type="SMART" id="SM00836"/>
    </source>
</evidence>
<dbReference type="InParanoid" id="F2LW01"/>
<dbReference type="EMBL" id="CP002606">
    <property type="protein sequence ID" value="AEA33935.1"/>
    <property type="molecule type" value="Genomic_DNA"/>
</dbReference>
<dbReference type="FunFam" id="3.40.50.620:FF:000062">
    <property type="entry name" value="Arginine--tRNA ligase"/>
    <property type="match status" value="1"/>
</dbReference>
<dbReference type="GO" id="GO:0006420">
    <property type="term" value="P:arginyl-tRNA aminoacylation"/>
    <property type="evidence" value="ECO:0007669"/>
    <property type="project" value="UniProtKB-UniRule"/>
</dbReference>
<evidence type="ECO:0000256" key="4">
    <source>
        <dbReference type="ARBA" id="ARBA00022490"/>
    </source>
</evidence>
<keyword evidence="6 11" id="KW-0547">Nucleotide-binding</keyword>
<evidence type="ECO:0000256" key="6">
    <source>
        <dbReference type="ARBA" id="ARBA00022741"/>
    </source>
</evidence>
<dbReference type="Gene3D" id="3.30.1360.70">
    <property type="entry name" value="Arginyl tRNA synthetase N-terminal domain"/>
    <property type="match status" value="1"/>
</dbReference>
<dbReference type="AlphaFoldDB" id="F2LW01"/>
<dbReference type="GO" id="GO:0005524">
    <property type="term" value="F:ATP binding"/>
    <property type="evidence" value="ECO:0007669"/>
    <property type="project" value="UniProtKB-UniRule"/>
</dbReference>
<dbReference type="PANTHER" id="PTHR11956">
    <property type="entry name" value="ARGINYL-TRNA SYNTHETASE"/>
    <property type="match status" value="1"/>
</dbReference>
<organism evidence="15 16">
    <name type="scientific">Hippea maritima (strain ATCC 700847 / DSM 10411 / MH2)</name>
    <dbReference type="NCBI Taxonomy" id="760142"/>
    <lineage>
        <taxon>Bacteria</taxon>
        <taxon>Pseudomonadati</taxon>
        <taxon>Campylobacterota</taxon>
        <taxon>Desulfurellia</taxon>
        <taxon>Desulfurellales</taxon>
        <taxon>Hippeaceae</taxon>
        <taxon>Hippea</taxon>
    </lineage>
</organism>
<dbReference type="PANTHER" id="PTHR11956:SF5">
    <property type="entry name" value="ARGININE--TRNA LIGASE, CYTOPLASMIC"/>
    <property type="match status" value="1"/>
</dbReference>
<dbReference type="SMART" id="SM00836">
    <property type="entry name" value="DALR_1"/>
    <property type="match status" value="1"/>
</dbReference>
<dbReference type="STRING" id="760142.Hipma_0969"/>
<feature type="short sequence motif" description="'HIGH' region" evidence="11">
    <location>
        <begin position="122"/>
        <end position="132"/>
    </location>
</feature>
<proteinExistence type="inferred from homology"/>
<keyword evidence="16" id="KW-1185">Reference proteome</keyword>
<dbReference type="InterPro" id="IPR014729">
    <property type="entry name" value="Rossmann-like_a/b/a_fold"/>
</dbReference>
<dbReference type="PRINTS" id="PR01038">
    <property type="entry name" value="TRNASYNTHARG"/>
</dbReference>
<accession>F2LW01</accession>
<comment type="catalytic activity">
    <reaction evidence="10 11">
        <text>tRNA(Arg) + L-arginine + ATP = L-arginyl-tRNA(Arg) + AMP + diphosphate</text>
        <dbReference type="Rhea" id="RHEA:20301"/>
        <dbReference type="Rhea" id="RHEA-COMP:9658"/>
        <dbReference type="Rhea" id="RHEA-COMP:9673"/>
        <dbReference type="ChEBI" id="CHEBI:30616"/>
        <dbReference type="ChEBI" id="CHEBI:32682"/>
        <dbReference type="ChEBI" id="CHEBI:33019"/>
        <dbReference type="ChEBI" id="CHEBI:78442"/>
        <dbReference type="ChEBI" id="CHEBI:78513"/>
        <dbReference type="ChEBI" id="CHEBI:456215"/>
        <dbReference type="EC" id="6.1.1.19"/>
    </reaction>
</comment>
<evidence type="ECO:0000256" key="9">
    <source>
        <dbReference type="ARBA" id="ARBA00023146"/>
    </source>
</evidence>
<evidence type="ECO:0000256" key="5">
    <source>
        <dbReference type="ARBA" id="ARBA00022598"/>
    </source>
</evidence>
<comment type="similarity">
    <text evidence="2 11 12">Belongs to the class-I aminoacyl-tRNA synthetase family.</text>
</comment>
<dbReference type="Pfam" id="PF00750">
    <property type="entry name" value="tRNA-synt_1d"/>
    <property type="match status" value="1"/>
</dbReference>
<keyword evidence="7 11" id="KW-0067">ATP-binding</keyword>
<evidence type="ECO:0000256" key="7">
    <source>
        <dbReference type="ARBA" id="ARBA00022840"/>
    </source>
</evidence>
<dbReference type="FunCoup" id="F2LW01">
    <property type="interactions" value="405"/>
</dbReference>
<dbReference type="SUPFAM" id="SSF55190">
    <property type="entry name" value="Arginyl-tRNA synthetase (ArgRS), N-terminal 'additional' domain"/>
    <property type="match status" value="1"/>
</dbReference>
<dbReference type="HOGENOM" id="CLU_006406_0_1_7"/>
<evidence type="ECO:0000256" key="2">
    <source>
        <dbReference type="ARBA" id="ARBA00005594"/>
    </source>
</evidence>
<protein>
    <recommendedName>
        <fullName evidence="11">Arginine--tRNA ligase</fullName>
        <ecNumber evidence="11">6.1.1.19</ecNumber>
    </recommendedName>
    <alternativeName>
        <fullName evidence="11">Arginyl-tRNA synthetase</fullName>
        <shortName evidence="11">ArgRS</shortName>
    </alternativeName>
</protein>
<evidence type="ECO:0000256" key="8">
    <source>
        <dbReference type="ARBA" id="ARBA00022917"/>
    </source>
</evidence>
<dbReference type="SMART" id="SM01016">
    <property type="entry name" value="Arg_tRNA_synt_N"/>
    <property type="match status" value="1"/>
</dbReference>
<dbReference type="InterPro" id="IPR035684">
    <property type="entry name" value="ArgRS_core"/>
</dbReference>
<dbReference type="Gene3D" id="3.40.50.620">
    <property type="entry name" value="HUPs"/>
    <property type="match status" value="1"/>
</dbReference>
<dbReference type="Pfam" id="PF05746">
    <property type="entry name" value="DALR_1"/>
    <property type="match status" value="1"/>
</dbReference>
<dbReference type="CDD" id="cd00671">
    <property type="entry name" value="ArgRS_core"/>
    <property type="match status" value="1"/>
</dbReference>
<dbReference type="eggNOG" id="COG0018">
    <property type="taxonomic scope" value="Bacteria"/>
</dbReference>
<feature type="domain" description="Arginyl tRNA synthetase N-terminal" evidence="14">
    <location>
        <begin position="3"/>
        <end position="85"/>
    </location>
</feature>
<keyword evidence="8 11" id="KW-0648">Protein biosynthesis</keyword>
<dbReference type="FunFam" id="1.10.730.10:FF:000006">
    <property type="entry name" value="Arginyl-tRNA synthetase 2, mitochondrial"/>
    <property type="match status" value="1"/>
</dbReference>
<dbReference type="Pfam" id="PF03485">
    <property type="entry name" value="Arg_tRNA_synt_N"/>
    <property type="match status" value="1"/>
</dbReference>
<reference evidence="16" key="2">
    <citation type="submission" date="2011-03" db="EMBL/GenBank/DDBJ databases">
        <title>The complete genome of Hippea maritima DSM 10411.</title>
        <authorList>
            <consortium name="US DOE Joint Genome Institute (JGI-PGF)"/>
            <person name="Lucas S."/>
            <person name="Copeland A."/>
            <person name="Lapidus A."/>
            <person name="Bruce D."/>
            <person name="Goodwin L."/>
            <person name="Pitluck S."/>
            <person name="Peters L."/>
            <person name="Kyrpides N."/>
            <person name="Mavromatis K."/>
            <person name="Pagani I."/>
            <person name="Ivanova N."/>
            <person name="Mikhailova N."/>
            <person name="Lu M."/>
            <person name="Detter J.C."/>
            <person name="Tapia R."/>
            <person name="Han C."/>
            <person name="Land M."/>
            <person name="Hauser L."/>
            <person name="Markowitz V."/>
            <person name="Cheng J.-F."/>
            <person name="Hugenholtz P."/>
            <person name="Woyke T."/>
            <person name="Wu D."/>
            <person name="Spring S."/>
            <person name="Schroeder M."/>
            <person name="Brambilla E."/>
            <person name="Klenk H.-P."/>
            <person name="Eisen J.A."/>
        </authorList>
    </citation>
    <scope>NUCLEOTIDE SEQUENCE [LARGE SCALE GENOMIC DNA]</scope>
    <source>
        <strain evidence="16">ATCC 700847 / DSM 10411 / MH2</strain>
    </source>
</reference>
<evidence type="ECO:0000256" key="12">
    <source>
        <dbReference type="RuleBase" id="RU363038"/>
    </source>
</evidence>
<dbReference type="InterPro" id="IPR001278">
    <property type="entry name" value="Arg-tRNA-ligase"/>
</dbReference>
<keyword evidence="9 11" id="KW-0030">Aminoacyl-tRNA synthetase</keyword>
<dbReference type="InterPro" id="IPR009080">
    <property type="entry name" value="tRNAsynth_Ia_anticodon-bd"/>
</dbReference>
<evidence type="ECO:0000256" key="10">
    <source>
        <dbReference type="ARBA" id="ARBA00049339"/>
    </source>
</evidence>
<dbReference type="InterPro" id="IPR005148">
    <property type="entry name" value="Arg-tRNA-synth_N"/>
</dbReference>
<gene>
    <name evidence="11" type="primary">argS</name>
    <name evidence="15" type="ordered locus">Hipma_0969</name>
</gene>
<dbReference type="NCBIfam" id="TIGR00456">
    <property type="entry name" value="argS"/>
    <property type="match status" value="1"/>
</dbReference>
<evidence type="ECO:0000256" key="3">
    <source>
        <dbReference type="ARBA" id="ARBA00011245"/>
    </source>
</evidence>
<dbReference type="Gene3D" id="1.10.730.10">
    <property type="entry name" value="Isoleucyl-tRNA Synthetase, Domain 1"/>
    <property type="match status" value="1"/>
</dbReference>
<evidence type="ECO:0000256" key="1">
    <source>
        <dbReference type="ARBA" id="ARBA00004496"/>
    </source>
</evidence>
<evidence type="ECO:0000259" key="14">
    <source>
        <dbReference type="SMART" id="SM01016"/>
    </source>
</evidence>
<dbReference type="PROSITE" id="PS00178">
    <property type="entry name" value="AA_TRNA_LIGASE_I"/>
    <property type="match status" value="1"/>
</dbReference>
<dbReference type="InterPro" id="IPR036695">
    <property type="entry name" value="Arg-tRNA-synth_N_sf"/>
</dbReference>
<evidence type="ECO:0000313" key="16">
    <source>
        <dbReference type="Proteomes" id="UP000008139"/>
    </source>
</evidence>
<dbReference type="InterPro" id="IPR001412">
    <property type="entry name" value="aa-tRNA-synth_I_CS"/>
</dbReference>
<keyword evidence="4 11" id="KW-0963">Cytoplasm</keyword>
<dbReference type="HAMAP" id="MF_00123">
    <property type="entry name" value="Arg_tRNA_synth"/>
    <property type="match status" value="1"/>
</dbReference>
<dbReference type="GO" id="GO:0005737">
    <property type="term" value="C:cytoplasm"/>
    <property type="evidence" value="ECO:0007669"/>
    <property type="project" value="UniProtKB-SubCell"/>
</dbReference>
<sequence length="543" mass="62373">MKEKIAQIINDFVKKYKENINFTVEYPKEEKFGDYSTNMAMIMASKLKKNPKAIAEEFVEFAKQQKPDLFEKIEIAGPGFVNFYINKNAFAEEIKRISENVNLYLKPKIDSTKKVQVEFVSANPTGPLHVGHGRGAAIGDSIARILSFCGYEVEKEYYINDAGLQMHLLGLSTFIRYKQLLGIEETLPEDGYKGEYLIEVAKKLIVEYGETLLNKKESEAVEICMQKAAKDILKDIMETLKDFRVEFDKVFNEKKLYDSNEVEQSLSLLKEKNAIYEKDGALWFKSTGFGDDKDRVLKRSNGVFTYFASDVAYHRNKFLKRGFSEVIDVWGSDHHGYVKRVKAAIQAMGIDPNRLKVVLVQIVNLLRNGQKVSMSTRRAEFVELKDVVKEVGVDAARFMFVSRSVDSHLDFDLELAKKQSSENPVYYVQYAHARINSILEQLNSEIDLNADPSCLKEKEEIELIKSVIKFKELLEKAFLETEPYFIVKGLLEVAEKLHRFYNKHRVIIDNEELKKARVLLVWVVKEILKIGLSLIGVEAKNKM</sequence>
<dbReference type="KEGG" id="hmr:Hipma_0969"/>
<evidence type="ECO:0000313" key="15">
    <source>
        <dbReference type="EMBL" id="AEA33935.1"/>
    </source>
</evidence>
<dbReference type="SUPFAM" id="SSF52374">
    <property type="entry name" value="Nucleotidylyl transferase"/>
    <property type="match status" value="1"/>
</dbReference>
<reference evidence="15 16" key="1">
    <citation type="journal article" date="2011" name="Stand. Genomic Sci.">
        <title>Complete genome sequence of the thermophilic sulfur-reducer Hippea maritima type strain (MH(2)).</title>
        <authorList>
            <person name="Huntemann M."/>
            <person name="Lu M."/>
            <person name="Nolan M."/>
            <person name="Lapidus A."/>
            <person name="Lucas S."/>
            <person name="Hammon N."/>
            <person name="Deshpande S."/>
            <person name="Cheng J.F."/>
            <person name="Tapia R."/>
            <person name="Han C."/>
            <person name="Goodwin L."/>
            <person name="Pitluck S."/>
            <person name="Liolios K."/>
            <person name="Pagani I."/>
            <person name="Ivanova N."/>
            <person name="Ovchinikova G."/>
            <person name="Pati A."/>
            <person name="Chen A."/>
            <person name="Palaniappan K."/>
            <person name="Land M."/>
            <person name="Hauser L."/>
            <person name="Jeffries C.D."/>
            <person name="Detter J.C."/>
            <person name="Brambilla E.M."/>
            <person name="Rohde M."/>
            <person name="Spring S."/>
            <person name="Goker M."/>
            <person name="Woyke T."/>
            <person name="Bristow J."/>
            <person name="Eisen J.A."/>
            <person name="Markowitz V."/>
            <person name="Hugenholtz P."/>
            <person name="Kyrpides N.C."/>
            <person name="Klenk H.P."/>
            <person name="Mavromatis K."/>
        </authorList>
    </citation>
    <scope>NUCLEOTIDE SEQUENCE [LARGE SCALE GENOMIC DNA]</scope>
    <source>
        <strain evidence="16">ATCC 700847 / DSM 10411 / MH2</strain>
    </source>
</reference>
<feature type="domain" description="DALR anticodon binding" evidence="13">
    <location>
        <begin position="428"/>
        <end position="543"/>
    </location>
</feature>
<dbReference type="InterPro" id="IPR008909">
    <property type="entry name" value="DALR_anticod-bd"/>
</dbReference>
<comment type="subunit">
    <text evidence="3 11">Monomer.</text>
</comment>
<dbReference type="GO" id="GO:0004814">
    <property type="term" value="F:arginine-tRNA ligase activity"/>
    <property type="evidence" value="ECO:0007669"/>
    <property type="project" value="UniProtKB-UniRule"/>
</dbReference>
<evidence type="ECO:0000256" key="11">
    <source>
        <dbReference type="HAMAP-Rule" id="MF_00123"/>
    </source>
</evidence>